<accession>A0A3G7TW45</accession>
<dbReference type="EMBL" id="CP027753">
    <property type="protein sequence ID" value="AZE51337.1"/>
    <property type="molecule type" value="Genomic_DNA"/>
</dbReference>
<name>A0A3G7TW45_9PSED</name>
<organism evidence="1 2">
    <name type="scientific">Pseudomonas chlororaphis</name>
    <dbReference type="NCBI Taxonomy" id="587753"/>
    <lineage>
        <taxon>Bacteria</taxon>
        <taxon>Pseudomonadati</taxon>
        <taxon>Pseudomonadota</taxon>
        <taxon>Gammaproteobacteria</taxon>
        <taxon>Pseudomonadales</taxon>
        <taxon>Pseudomonadaceae</taxon>
        <taxon>Pseudomonas</taxon>
    </lineage>
</organism>
<sequence length="68" mass="7721">MSRSKSRPFLGRSSLWIALFLIKGRLNLGPMTAQEPTLTYTNSETQKPVTRAELASYTESYFCVNTIF</sequence>
<proteinExistence type="predicted"/>
<protein>
    <submittedName>
        <fullName evidence="1">Uncharacterized protein</fullName>
    </submittedName>
</protein>
<dbReference type="AlphaFoldDB" id="A0A3G7TW45"/>
<gene>
    <name evidence="1" type="ORF">C4K04_5699</name>
</gene>
<reference evidence="1 2" key="1">
    <citation type="submission" date="2018-03" db="EMBL/GenBank/DDBJ databases">
        <title>Diversity of phytobeneficial traits revealed by whole-genome analysis of worldwide-isolated phenazine-producing Pseudomonas spp.</title>
        <authorList>
            <person name="Biessy A."/>
            <person name="Novinscak A."/>
            <person name="Blom J."/>
            <person name="Leger G."/>
            <person name="Thomashow L.S."/>
            <person name="Cazorla F.M."/>
            <person name="Josic D."/>
            <person name="Filion M."/>
        </authorList>
    </citation>
    <scope>NUCLEOTIDE SEQUENCE [LARGE SCALE GENOMIC DNA]</scope>
    <source>
        <strain evidence="1 2">B25</strain>
    </source>
</reference>
<evidence type="ECO:0000313" key="1">
    <source>
        <dbReference type="EMBL" id="AZE51337.1"/>
    </source>
</evidence>
<dbReference type="Proteomes" id="UP000268048">
    <property type="component" value="Chromosome"/>
</dbReference>
<evidence type="ECO:0000313" key="2">
    <source>
        <dbReference type="Proteomes" id="UP000268048"/>
    </source>
</evidence>